<dbReference type="AlphaFoldDB" id="A0A0B1RVX3"/>
<gene>
    <name evidence="1" type="ORF">OESDEN_25214</name>
</gene>
<reference evidence="1 2" key="1">
    <citation type="submission" date="2014-03" db="EMBL/GenBank/DDBJ databases">
        <title>Draft genome of the hookworm Oesophagostomum dentatum.</title>
        <authorList>
            <person name="Mitreva M."/>
        </authorList>
    </citation>
    <scope>NUCLEOTIDE SEQUENCE [LARGE SCALE GENOMIC DNA]</scope>
    <source>
        <strain evidence="1 2">OD-Hann</strain>
    </source>
</reference>
<protein>
    <submittedName>
        <fullName evidence="1">Uncharacterized protein</fullName>
    </submittedName>
</protein>
<name>A0A0B1RVX3_OESDE</name>
<organism evidence="1 2">
    <name type="scientific">Oesophagostomum dentatum</name>
    <name type="common">Nodular worm</name>
    <dbReference type="NCBI Taxonomy" id="61180"/>
    <lineage>
        <taxon>Eukaryota</taxon>
        <taxon>Metazoa</taxon>
        <taxon>Ecdysozoa</taxon>
        <taxon>Nematoda</taxon>
        <taxon>Chromadorea</taxon>
        <taxon>Rhabditida</taxon>
        <taxon>Rhabditina</taxon>
        <taxon>Rhabditomorpha</taxon>
        <taxon>Strongyloidea</taxon>
        <taxon>Strongylidae</taxon>
        <taxon>Oesophagostomum</taxon>
    </lineage>
</organism>
<keyword evidence="2" id="KW-1185">Reference proteome</keyword>
<dbReference type="Proteomes" id="UP000053660">
    <property type="component" value="Unassembled WGS sequence"/>
</dbReference>
<sequence length="115" mass="12636">MEYVSKGGQCPQVAEAPAAVETPAAAVKSVRQEGPVVVKRKAFATTPPVPNSGGAGISYLQDPKIEYPSDAIVYTADGIRLKNYTNQRIYSTHPHNHQQQYRTQPPVKRIKAELY</sequence>
<evidence type="ECO:0000313" key="2">
    <source>
        <dbReference type="Proteomes" id="UP000053660"/>
    </source>
</evidence>
<evidence type="ECO:0000313" key="1">
    <source>
        <dbReference type="EMBL" id="KHJ75170.1"/>
    </source>
</evidence>
<proteinExistence type="predicted"/>
<accession>A0A0B1RVX3</accession>
<dbReference type="EMBL" id="KN613009">
    <property type="protein sequence ID" value="KHJ75170.1"/>
    <property type="molecule type" value="Genomic_DNA"/>
</dbReference>
<dbReference type="OrthoDB" id="674948at2759"/>